<name>A0ACB9ZK25_CATRO</name>
<dbReference type="Proteomes" id="UP001060085">
    <property type="component" value="Linkage Group LG08"/>
</dbReference>
<keyword evidence="2" id="KW-1185">Reference proteome</keyword>
<proteinExistence type="predicted"/>
<organism evidence="1 2">
    <name type="scientific">Catharanthus roseus</name>
    <name type="common">Madagascar periwinkle</name>
    <name type="synonym">Vinca rosea</name>
    <dbReference type="NCBI Taxonomy" id="4058"/>
    <lineage>
        <taxon>Eukaryota</taxon>
        <taxon>Viridiplantae</taxon>
        <taxon>Streptophyta</taxon>
        <taxon>Embryophyta</taxon>
        <taxon>Tracheophyta</taxon>
        <taxon>Spermatophyta</taxon>
        <taxon>Magnoliopsida</taxon>
        <taxon>eudicotyledons</taxon>
        <taxon>Gunneridae</taxon>
        <taxon>Pentapetalae</taxon>
        <taxon>asterids</taxon>
        <taxon>lamiids</taxon>
        <taxon>Gentianales</taxon>
        <taxon>Apocynaceae</taxon>
        <taxon>Rauvolfioideae</taxon>
        <taxon>Vinceae</taxon>
        <taxon>Catharanthinae</taxon>
        <taxon>Catharanthus</taxon>
    </lineage>
</organism>
<protein>
    <submittedName>
        <fullName evidence="1">Uncharacterized protein</fullName>
    </submittedName>
</protein>
<evidence type="ECO:0000313" key="2">
    <source>
        <dbReference type="Proteomes" id="UP001060085"/>
    </source>
</evidence>
<sequence>MLRTLFFAFATRIWTTIIGRLHPKSSCKKLTSLGKRLYVRRAYSMLLRRKWLNRQFLSGVYARYLLIDCRLRQHKTNNNLKLGSGHKVIQTIRFWVIFGLN</sequence>
<reference evidence="2" key="1">
    <citation type="journal article" date="2023" name="Nat. Plants">
        <title>Single-cell RNA sequencing provides a high-resolution roadmap for understanding the multicellular compartmentation of specialized metabolism.</title>
        <authorList>
            <person name="Sun S."/>
            <person name="Shen X."/>
            <person name="Li Y."/>
            <person name="Li Y."/>
            <person name="Wang S."/>
            <person name="Li R."/>
            <person name="Zhang H."/>
            <person name="Shen G."/>
            <person name="Guo B."/>
            <person name="Wei J."/>
            <person name="Xu J."/>
            <person name="St-Pierre B."/>
            <person name="Chen S."/>
            <person name="Sun C."/>
        </authorList>
    </citation>
    <scope>NUCLEOTIDE SEQUENCE [LARGE SCALE GENOMIC DNA]</scope>
</reference>
<evidence type="ECO:0000313" key="1">
    <source>
        <dbReference type="EMBL" id="KAI5648022.1"/>
    </source>
</evidence>
<comment type="caution">
    <text evidence="1">The sequence shown here is derived from an EMBL/GenBank/DDBJ whole genome shotgun (WGS) entry which is preliminary data.</text>
</comment>
<dbReference type="EMBL" id="CM044708">
    <property type="protein sequence ID" value="KAI5648022.1"/>
    <property type="molecule type" value="Genomic_DNA"/>
</dbReference>
<gene>
    <name evidence="1" type="ORF">M9H77_34027</name>
</gene>
<accession>A0ACB9ZK25</accession>